<sequence>MKVYASNESPCLRASKGIEPTWGALKTSCFGKAMTGCVSCGGGSLGCLLCP</sequence>
<evidence type="ECO:0000313" key="2">
    <source>
        <dbReference type="Proteomes" id="UP001497535"/>
    </source>
</evidence>
<proteinExistence type="predicted"/>
<organism evidence="1 2">
    <name type="scientific">Meloidogyne enterolobii</name>
    <name type="common">Root-knot nematode worm</name>
    <name type="synonym">Meloidogyne mayaguensis</name>
    <dbReference type="NCBI Taxonomy" id="390850"/>
    <lineage>
        <taxon>Eukaryota</taxon>
        <taxon>Metazoa</taxon>
        <taxon>Ecdysozoa</taxon>
        <taxon>Nematoda</taxon>
        <taxon>Chromadorea</taxon>
        <taxon>Rhabditida</taxon>
        <taxon>Tylenchina</taxon>
        <taxon>Tylenchomorpha</taxon>
        <taxon>Tylenchoidea</taxon>
        <taxon>Meloidogynidae</taxon>
        <taxon>Meloidogyninae</taxon>
        <taxon>Meloidogyne</taxon>
    </lineage>
</organism>
<dbReference type="EMBL" id="CAVMJV010000013">
    <property type="protein sequence ID" value="CAK5049437.1"/>
    <property type="molecule type" value="Genomic_DNA"/>
</dbReference>
<evidence type="ECO:0000313" key="1">
    <source>
        <dbReference type="EMBL" id="CAK5049437.1"/>
    </source>
</evidence>
<comment type="caution">
    <text evidence="1">The sequence shown here is derived from an EMBL/GenBank/DDBJ whole genome shotgun (WGS) entry which is preliminary data.</text>
</comment>
<dbReference type="Proteomes" id="UP001497535">
    <property type="component" value="Unassembled WGS sequence"/>
</dbReference>
<protein>
    <submittedName>
        <fullName evidence="1">Uncharacterized protein</fullName>
    </submittedName>
</protein>
<accession>A0ACB0YJH3</accession>
<reference evidence="1" key="1">
    <citation type="submission" date="2023-11" db="EMBL/GenBank/DDBJ databases">
        <authorList>
            <person name="Poullet M."/>
        </authorList>
    </citation>
    <scope>NUCLEOTIDE SEQUENCE</scope>
    <source>
        <strain evidence="1">E1834</strain>
    </source>
</reference>
<gene>
    <name evidence="1" type="ORF">MENTE1834_LOCUS13059</name>
</gene>
<name>A0ACB0YJH3_MELEN</name>
<keyword evidence="2" id="KW-1185">Reference proteome</keyword>